<organism evidence="12 13">
    <name type="scientific">Diaporthe helianthi</name>
    <dbReference type="NCBI Taxonomy" id="158607"/>
    <lineage>
        <taxon>Eukaryota</taxon>
        <taxon>Fungi</taxon>
        <taxon>Dikarya</taxon>
        <taxon>Ascomycota</taxon>
        <taxon>Pezizomycotina</taxon>
        <taxon>Sordariomycetes</taxon>
        <taxon>Sordariomycetidae</taxon>
        <taxon>Diaporthales</taxon>
        <taxon>Diaporthaceae</taxon>
        <taxon>Diaporthe</taxon>
    </lineage>
</organism>
<comment type="similarity">
    <text evidence="2 8">Belongs to the glycosyl hydrolase 54 family.</text>
</comment>
<dbReference type="EC" id="3.2.1.55" evidence="8"/>
<reference evidence="12" key="1">
    <citation type="submission" date="2017-09" db="EMBL/GenBank/DDBJ databases">
        <title>Polyketide synthases of a Diaporthe helianthi virulent isolate.</title>
        <authorList>
            <person name="Baroncelli R."/>
        </authorList>
    </citation>
    <scope>NUCLEOTIDE SEQUENCE [LARGE SCALE GENOMIC DNA]</scope>
    <source>
        <strain evidence="12">7/96</strain>
    </source>
</reference>
<protein>
    <recommendedName>
        <fullName evidence="8">Alpha-L-arabinofuranosidase</fullName>
        <ecNumber evidence="8">3.2.1.55</ecNumber>
    </recommendedName>
</protein>
<dbReference type="InterPro" id="IPR038964">
    <property type="entry name" value="ABFB"/>
</dbReference>
<dbReference type="AlphaFoldDB" id="A0A2P5HTM5"/>
<evidence type="ECO:0000256" key="7">
    <source>
        <dbReference type="PIRSR" id="PIRSR638964-3"/>
    </source>
</evidence>
<feature type="compositionally biased region" description="Low complexity" evidence="9">
    <location>
        <begin position="206"/>
        <end position="225"/>
    </location>
</feature>
<dbReference type="SUPFAM" id="SSF110221">
    <property type="entry name" value="AbfB domain"/>
    <property type="match status" value="1"/>
</dbReference>
<dbReference type="Gene3D" id="2.80.10.50">
    <property type="match status" value="1"/>
</dbReference>
<keyword evidence="5" id="KW-0325">Glycoprotein</keyword>
<name>A0A2P5HTM5_DIAHE</name>
<dbReference type="PANTHER" id="PTHR39447:SF2">
    <property type="entry name" value="ALPHA-L-ARABINOFURANOSIDASE B"/>
    <property type="match status" value="1"/>
</dbReference>
<evidence type="ECO:0000256" key="1">
    <source>
        <dbReference type="ARBA" id="ARBA00001462"/>
    </source>
</evidence>
<feature type="disulfide bond" evidence="7">
    <location>
        <begin position="718"/>
        <end position="756"/>
    </location>
</feature>
<dbReference type="UniPathway" id="UPA00667"/>
<keyword evidence="6 8" id="KW-0326">Glycosidase</keyword>
<dbReference type="Pfam" id="PF05270">
    <property type="entry name" value="AbfB"/>
    <property type="match status" value="1"/>
</dbReference>
<keyword evidence="4 8" id="KW-0378">Hydrolase</keyword>
<keyword evidence="8" id="KW-0858">Xylan degradation</keyword>
<feature type="domain" description="Alpha-L-arabinofuranosidase B arabinose-binding" evidence="10">
    <location>
        <begin position="669"/>
        <end position="810"/>
    </location>
</feature>
<dbReference type="PANTHER" id="PTHR39447">
    <property type="entry name" value="ALPHA-L-ARABINOFURANOSIDASE B"/>
    <property type="match status" value="1"/>
</dbReference>
<dbReference type="InterPro" id="IPR013320">
    <property type="entry name" value="ConA-like_dom_sf"/>
</dbReference>
<comment type="pathway">
    <text evidence="8">Glycan metabolism; L-arabinan degradation.</text>
</comment>
<feature type="domain" description="Alpha-L-arabinofuranosidase B catalytic" evidence="11">
    <location>
        <begin position="364"/>
        <end position="650"/>
    </location>
</feature>
<accession>A0A2P5HTM5</accession>
<evidence type="ECO:0000256" key="5">
    <source>
        <dbReference type="ARBA" id="ARBA00023180"/>
    </source>
</evidence>
<comment type="catalytic activity">
    <reaction evidence="1 8">
        <text>Hydrolysis of terminal non-reducing alpha-L-arabinofuranoside residues in alpha-L-arabinosides.</text>
        <dbReference type="EC" id="3.2.1.55"/>
    </reaction>
</comment>
<evidence type="ECO:0000313" key="13">
    <source>
        <dbReference type="Proteomes" id="UP000094444"/>
    </source>
</evidence>
<dbReference type="InterPro" id="IPR007934">
    <property type="entry name" value="AbfB_ABD"/>
</dbReference>
<dbReference type="STRING" id="158607.A0A2P5HTM5"/>
<keyword evidence="8" id="KW-0119">Carbohydrate metabolism</keyword>
<dbReference type="SUPFAM" id="SSF49899">
    <property type="entry name" value="Concanavalin A-like lectins/glucanases"/>
    <property type="match status" value="1"/>
</dbReference>
<keyword evidence="7" id="KW-1015">Disulfide bond</keyword>
<sequence length="815" mass="85939">MSTRTSASTPTASTSMATTSSVSESTSPHASTPTSLPTGPSTESTSSGATTSGVTSKGTSSETLMSEPTATSTRSTTTISGSSTSVNTSKSPSSGATTSLSSATTSMSGSGTSLVTPTSESTSQTSPVTPSSQSTRQTQSTSPTSFITPTSQSTSPTSGVNTPTTGSGTSISTSKATSSGVTTPMSGPSTLSDTPSSQSTSPASFVTPTSPSTNPTSGVTTPTTGSGTSVNHVYYRIWHQPSIDVYRIHVLLYQRIWHHVWIAIYRVHVPVILILLLLDRKVNNVSLYINNFFNRPILVPINLSQHCHDVQQQQQLQFQHAFKYQQLKFKHKYDSFQQQQQQQQQFVQLNNIFVSRGHFYSMRRLYQVIRGSDNAVRDITALSPGGVANAAAQDTFCANTTCLISIIYDQSGYGNHLTQAPPISNGYDGPEANGYDHLASAIGAPVLLNGQKAYGVFIPPGTGYRNIVPSGIATGDSPQGIYTVVDGTHYNDDFCFTYGNAQITPTDSGGGTMEALYFGSDGFSGSGAGSGPWPMADFGNGLYTANTSTQNPALPSITNRFFTGILKGRPGNWALRGGDATSGALTTYYNGSRPAGFDPLNKQGGIILGIGNNNINFGQGTFYEGVLTSGYPRTSIDNQVQANINAAGYKIAPLVSGPPLTVGGTISIQLTTPGFDTRYLAHAGTAQVTTEVVTAASSLTLRQQASWTVRQGLGNAGCYSFESRDIPGSYLRQTGFLLYVDANDNSKGFGEDATFCTQAGFNGKGVSIRSWEYPTRFVRHQNNLGYIASNGGVENFDAAGAFSNDTSFLVNAAWA</sequence>
<comment type="caution">
    <text evidence="12">The sequence shown here is derived from an EMBL/GenBank/DDBJ whole genome shotgun (WGS) entry which is preliminary data.</text>
</comment>
<feature type="region of interest" description="Disordered" evidence="9">
    <location>
        <begin position="1"/>
        <end position="225"/>
    </location>
</feature>
<evidence type="ECO:0000256" key="9">
    <source>
        <dbReference type="SAM" id="MobiDB-lite"/>
    </source>
</evidence>
<dbReference type="Gene3D" id="2.60.120.200">
    <property type="match status" value="1"/>
</dbReference>
<dbReference type="GO" id="GO:0046373">
    <property type="term" value="P:L-arabinose metabolic process"/>
    <property type="evidence" value="ECO:0007669"/>
    <property type="project" value="UniProtKB-UniRule"/>
</dbReference>
<dbReference type="GO" id="GO:0046556">
    <property type="term" value="F:alpha-L-arabinofuranosidase activity"/>
    <property type="evidence" value="ECO:0007669"/>
    <property type="project" value="UniProtKB-UniRule"/>
</dbReference>
<evidence type="ECO:0000256" key="8">
    <source>
        <dbReference type="RuleBase" id="RU367111"/>
    </source>
</evidence>
<evidence type="ECO:0000256" key="6">
    <source>
        <dbReference type="ARBA" id="ARBA00023295"/>
    </source>
</evidence>
<dbReference type="GO" id="GO:0045490">
    <property type="term" value="P:pectin catabolic process"/>
    <property type="evidence" value="ECO:0007669"/>
    <property type="project" value="TreeGrafter"/>
</dbReference>
<dbReference type="InterPro" id="IPR036195">
    <property type="entry name" value="AbfB_ABD_sf"/>
</dbReference>
<keyword evidence="3" id="KW-0732">Signal</keyword>
<gene>
    <name evidence="12" type="ORF">DHEL01_v208030</name>
</gene>
<dbReference type="InParanoid" id="A0A2P5HTM5"/>
<feature type="disulfide bond" evidence="7">
    <location>
        <begin position="397"/>
        <end position="402"/>
    </location>
</feature>
<comment type="subcellular location">
    <subcellularLocation>
        <location evidence="8">Secreted</location>
    </subcellularLocation>
</comment>
<proteinExistence type="inferred from homology"/>
<dbReference type="Proteomes" id="UP000094444">
    <property type="component" value="Unassembled WGS sequence"/>
</dbReference>
<dbReference type="CDD" id="cd23399">
    <property type="entry name" value="beta-trefoil_ABD_ABFB"/>
    <property type="match status" value="1"/>
</dbReference>
<evidence type="ECO:0000256" key="3">
    <source>
        <dbReference type="ARBA" id="ARBA00022729"/>
    </source>
</evidence>
<evidence type="ECO:0000256" key="2">
    <source>
        <dbReference type="ARBA" id="ARBA00006963"/>
    </source>
</evidence>
<keyword evidence="8" id="KW-0964">Secreted</keyword>
<evidence type="ECO:0000313" key="12">
    <source>
        <dbReference type="EMBL" id="POS73576.1"/>
    </source>
</evidence>
<evidence type="ECO:0000256" key="4">
    <source>
        <dbReference type="ARBA" id="ARBA00022801"/>
    </source>
</evidence>
<evidence type="ECO:0000259" key="10">
    <source>
        <dbReference type="Pfam" id="PF05270"/>
    </source>
</evidence>
<dbReference type="OrthoDB" id="157622at2759"/>
<keyword evidence="13" id="KW-1185">Reference proteome</keyword>
<feature type="compositionally biased region" description="Polar residues" evidence="9">
    <location>
        <begin position="181"/>
        <end position="204"/>
    </location>
</feature>
<dbReference type="GO" id="GO:0045493">
    <property type="term" value="P:xylan catabolic process"/>
    <property type="evidence" value="ECO:0007669"/>
    <property type="project" value="UniProtKB-KW"/>
</dbReference>
<keyword evidence="8" id="KW-0624">Polysaccharide degradation</keyword>
<dbReference type="GO" id="GO:0005576">
    <property type="term" value="C:extracellular region"/>
    <property type="evidence" value="ECO:0007669"/>
    <property type="project" value="UniProtKB-SubCell"/>
</dbReference>
<evidence type="ECO:0000259" key="11">
    <source>
        <dbReference type="Pfam" id="PF09206"/>
    </source>
</evidence>
<dbReference type="InterPro" id="IPR015289">
    <property type="entry name" value="A-L-arabinofuranosidase_B_cat"/>
</dbReference>
<dbReference type="FunFam" id="2.80.10.50:FF:000059">
    <property type="entry name" value="Probable alpha-L-arabinofuranosidase B"/>
    <property type="match status" value="1"/>
</dbReference>
<dbReference type="EMBL" id="MAVT02000772">
    <property type="protein sequence ID" value="POS73576.1"/>
    <property type="molecule type" value="Genomic_DNA"/>
</dbReference>
<feature type="compositionally biased region" description="Low complexity" evidence="9">
    <location>
        <begin position="1"/>
        <end position="180"/>
    </location>
</feature>
<dbReference type="Pfam" id="PF09206">
    <property type="entry name" value="ArabFuran-catal"/>
    <property type="match status" value="1"/>
</dbReference>
<dbReference type="GO" id="GO:0031222">
    <property type="term" value="P:arabinan catabolic process"/>
    <property type="evidence" value="ECO:0007669"/>
    <property type="project" value="UniProtKB-UniRule"/>
</dbReference>